<evidence type="ECO:0000256" key="1">
    <source>
        <dbReference type="ARBA" id="ARBA00006479"/>
    </source>
</evidence>
<reference evidence="2 3" key="1">
    <citation type="submission" date="2018-12" db="EMBL/GenBank/DDBJ databases">
        <title>Draft genome sequence of Embleya hyalina NBRC 13850T.</title>
        <authorList>
            <person name="Komaki H."/>
            <person name="Hosoyama A."/>
            <person name="Kimura A."/>
            <person name="Ichikawa N."/>
            <person name="Tamura T."/>
        </authorList>
    </citation>
    <scope>NUCLEOTIDE SEQUENCE [LARGE SCALE GENOMIC DNA]</scope>
    <source>
        <strain evidence="2 3">NBRC 13850</strain>
    </source>
</reference>
<keyword evidence="2" id="KW-0418">Kinase</keyword>
<evidence type="ECO:0000313" key="3">
    <source>
        <dbReference type="Proteomes" id="UP000286931"/>
    </source>
</evidence>
<dbReference type="PANTHER" id="PTHR18964:SF149">
    <property type="entry name" value="BIFUNCTIONAL UDP-N-ACETYLGLUCOSAMINE 2-EPIMERASE_N-ACETYLMANNOSAMINE KINASE"/>
    <property type="match status" value="1"/>
</dbReference>
<evidence type="ECO:0000313" key="2">
    <source>
        <dbReference type="EMBL" id="GCD92775.1"/>
    </source>
</evidence>
<proteinExistence type="inferred from homology"/>
<organism evidence="2 3">
    <name type="scientific">Embleya hyalina</name>
    <dbReference type="NCBI Taxonomy" id="516124"/>
    <lineage>
        <taxon>Bacteria</taxon>
        <taxon>Bacillati</taxon>
        <taxon>Actinomycetota</taxon>
        <taxon>Actinomycetes</taxon>
        <taxon>Kitasatosporales</taxon>
        <taxon>Streptomycetaceae</taxon>
        <taxon>Embleya</taxon>
    </lineage>
</organism>
<dbReference type="Gene3D" id="3.30.420.40">
    <property type="match status" value="2"/>
</dbReference>
<dbReference type="InterPro" id="IPR049874">
    <property type="entry name" value="ROK_cs"/>
</dbReference>
<dbReference type="Pfam" id="PF00480">
    <property type="entry name" value="ROK"/>
    <property type="match status" value="1"/>
</dbReference>
<dbReference type="InterPro" id="IPR000600">
    <property type="entry name" value="ROK"/>
</dbReference>
<dbReference type="GO" id="GO:0016301">
    <property type="term" value="F:kinase activity"/>
    <property type="evidence" value="ECO:0007669"/>
    <property type="project" value="UniProtKB-KW"/>
</dbReference>
<dbReference type="OrthoDB" id="9810372at2"/>
<gene>
    <name evidence="2" type="ORF">EHYA_00416</name>
</gene>
<accession>A0A401YDW1</accession>
<dbReference type="PANTHER" id="PTHR18964">
    <property type="entry name" value="ROK (REPRESSOR, ORF, KINASE) FAMILY"/>
    <property type="match status" value="1"/>
</dbReference>
<comment type="caution">
    <text evidence="2">The sequence shown here is derived from an EMBL/GenBank/DDBJ whole genome shotgun (WGS) entry which is preliminary data.</text>
</comment>
<dbReference type="EMBL" id="BIFH01000013">
    <property type="protein sequence ID" value="GCD92775.1"/>
    <property type="molecule type" value="Genomic_DNA"/>
</dbReference>
<dbReference type="RefSeq" id="WP_126635102.1">
    <property type="nucleotide sequence ID" value="NZ_BIFH01000013.1"/>
</dbReference>
<sequence length="319" mass="32824">MRTYAGEDVVLGLDLGGTAFKSALIGRDGTHEFVGRHRSGRELGPDAVVDHVLDHAAASVAEATRRGTVVRAVGVAACGVVDEAAGVAVFSSAFRWRDVSLRDRLAERLGLPVALGHDVRAGGVAEARLGAGVGHDVFLFVPIGTGVGAAIMIGGRPFVGAHWRAGEMGHTVLRANGRACGCGRRGCVSTVVGGPAIARRHRELANPGDGPAVDAADVARLAAEGEAIATRVWSEMIDGLADTLVASVTMLDPSAVVLGGGIGRSGDLLLRPLRAELERRLTFEVPPQLLGARFEDESGSLGAGLLAWDLLAGDHPSGP</sequence>
<dbReference type="PROSITE" id="PS01125">
    <property type="entry name" value="ROK"/>
    <property type="match status" value="1"/>
</dbReference>
<dbReference type="Proteomes" id="UP000286931">
    <property type="component" value="Unassembled WGS sequence"/>
</dbReference>
<dbReference type="AlphaFoldDB" id="A0A401YDW1"/>
<name>A0A401YDW1_9ACTN</name>
<comment type="similarity">
    <text evidence="1">Belongs to the ROK (NagC/XylR) family.</text>
</comment>
<keyword evidence="2" id="KW-0808">Transferase</keyword>
<protein>
    <submittedName>
        <fullName evidence="2">Sugar kinase</fullName>
    </submittedName>
</protein>
<dbReference type="InterPro" id="IPR043129">
    <property type="entry name" value="ATPase_NBD"/>
</dbReference>
<dbReference type="SUPFAM" id="SSF53067">
    <property type="entry name" value="Actin-like ATPase domain"/>
    <property type="match status" value="1"/>
</dbReference>
<keyword evidence="3" id="KW-1185">Reference proteome</keyword>